<evidence type="ECO:0000256" key="2">
    <source>
        <dbReference type="ARBA" id="ARBA00008766"/>
    </source>
</evidence>
<evidence type="ECO:0000313" key="8">
    <source>
        <dbReference type="EMBL" id="CEA05686.1"/>
    </source>
</evidence>
<dbReference type="AlphaFoldDB" id="A0A078MLT0"/>
<dbReference type="SUPFAM" id="SSF53092">
    <property type="entry name" value="Creatinase/prolidase N-terminal domain"/>
    <property type="match status" value="1"/>
</dbReference>
<keyword evidence="5" id="KW-0464">Manganese</keyword>
<evidence type="ECO:0000259" key="6">
    <source>
        <dbReference type="Pfam" id="PF00557"/>
    </source>
</evidence>
<evidence type="ECO:0000259" key="7">
    <source>
        <dbReference type="Pfam" id="PF01321"/>
    </source>
</evidence>
<dbReference type="InterPro" id="IPR001131">
    <property type="entry name" value="Peptidase_M24B_aminopep-P_CS"/>
</dbReference>
<dbReference type="PATRIC" id="fig|1461583.4.peg.2500"/>
<keyword evidence="4" id="KW-0378">Hydrolase</keyword>
<dbReference type="SUPFAM" id="SSF55920">
    <property type="entry name" value="Creatinase/aminopeptidase"/>
    <property type="match status" value="1"/>
</dbReference>
<dbReference type="GO" id="GO:0046872">
    <property type="term" value="F:metal ion binding"/>
    <property type="evidence" value="ECO:0007669"/>
    <property type="project" value="UniProtKB-KW"/>
</dbReference>
<sequence>MQETMQTYLQQSATDAVLISTPENVFYLTGFDSEPHERLLGAVYFKEGEPLIICPQMEVPDAKRASGFSNVIGYYDTQNSMDVLAEAMKARGVKSLAIEKHQLNVARYENLVGHFSQQAISGFDAKMNHIRVIKNEDELTKLREAAKLADFAVQVGVDAIAEGKTELEILGEVEAAVKNKGYDMSFSTMVLTGLNSASPHGTPGHNKVQKGDMVLFDLGVIYEGYCSDITRTVAFGEPTAAQKEIYDTVLAANEGAIAEIKPGVTAAHLDKTARDIITNAGYGEYFPHRLGHGLGISVHEFPDISGTNDMKLEENMVFTIEPGIYKGDVTGVRIEDDVVVTKDGVEILTKFPKQLTIIR</sequence>
<dbReference type="PANTHER" id="PTHR46112:SF10">
    <property type="entry name" value="DIPEPTIDASE YKVY-RELATED"/>
    <property type="match status" value="1"/>
</dbReference>
<dbReference type="Gene3D" id="3.90.230.10">
    <property type="entry name" value="Creatinase/methionine aminopeptidase superfamily"/>
    <property type="match status" value="1"/>
</dbReference>
<dbReference type="InterPro" id="IPR001714">
    <property type="entry name" value="Pept_M24_MAP"/>
</dbReference>
<name>A0A078MLT0_9BACL</name>
<dbReference type="PROSITE" id="PS00491">
    <property type="entry name" value="PROLINE_PEPTIDASE"/>
    <property type="match status" value="1"/>
</dbReference>
<dbReference type="FunFam" id="3.90.230.10:FF:000014">
    <property type="entry name" value="Aminopeptidase P family protein"/>
    <property type="match status" value="1"/>
</dbReference>
<dbReference type="InterPro" id="IPR000994">
    <property type="entry name" value="Pept_M24"/>
</dbReference>
<evidence type="ECO:0000256" key="5">
    <source>
        <dbReference type="ARBA" id="ARBA00023211"/>
    </source>
</evidence>
<reference evidence="8" key="1">
    <citation type="submission" date="2014-07" db="EMBL/GenBank/DDBJ databases">
        <authorList>
            <person name="Urmite Genomes Urmite Genomes"/>
        </authorList>
    </citation>
    <scope>NUCLEOTIDE SEQUENCE</scope>
    <source>
        <strain evidence="8">13S34_air</strain>
    </source>
</reference>
<dbReference type="GO" id="GO:0004177">
    <property type="term" value="F:aminopeptidase activity"/>
    <property type="evidence" value="ECO:0007669"/>
    <property type="project" value="UniProtKB-ARBA"/>
</dbReference>
<dbReference type="InterPro" id="IPR050659">
    <property type="entry name" value="Peptidase_M24B"/>
</dbReference>
<feature type="domain" description="Peptidase M24" evidence="6">
    <location>
        <begin position="141"/>
        <end position="342"/>
    </location>
</feature>
<dbReference type="GO" id="GO:0008235">
    <property type="term" value="F:metalloexopeptidase activity"/>
    <property type="evidence" value="ECO:0007669"/>
    <property type="project" value="UniProtKB-ARBA"/>
</dbReference>
<dbReference type="PRINTS" id="PR00599">
    <property type="entry name" value="MAPEPTIDASE"/>
</dbReference>
<proteinExistence type="inferred from homology"/>
<dbReference type="HOGENOM" id="CLU_017266_4_2_9"/>
<feature type="domain" description="Creatinase N-terminal" evidence="7">
    <location>
        <begin position="4"/>
        <end position="133"/>
    </location>
</feature>
<dbReference type="Pfam" id="PF00557">
    <property type="entry name" value="Peptidase_M24"/>
    <property type="match status" value="1"/>
</dbReference>
<dbReference type="InterPro" id="IPR036005">
    <property type="entry name" value="Creatinase/aminopeptidase-like"/>
</dbReference>
<dbReference type="Pfam" id="PF01321">
    <property type="entry name" value="Creatinase_N"/>
    <property type="match status" value="1"/>
</dbReference>
<gene>
    <name evidence="8" type="ORF">BN1050_02607</name>
</gene>
<dbReference type="Gene3D" id="3.40.350.10">
    <property type="entry name" value="Creatinase/prolidase N-terminal domain"/>
    <property type="match status" value="1"/>
</dbReference>
<dbReference type="PANTHER" id="PTHR46112">
    <property type="entry name" value="AMINOPEPTIDASE"/>
    <property type="match status" value="1"/>
</dbReference>
<evidence type="ECO:0000256" key="3">
    <source>
        <dbReference type="ARBA" id="ARBA00022723"/>
    </source>
</evidence>
<comment type="similarity">
    <text evidence="2">Belongs to the peptidase M24B family.</text>
</comment>
<evidence type="ECO:0000256" key="1">
    <source>
        <dbReference type="ARBA" id="ARBA00001936"/>
    </source>
</evidence>
<accession>A0A078MLT0</accession>
<dbReference type="InterPro" id="IPR029149">
    <property type="entry name" value="Creatin/AminoP/Spt16_N"/>
</dbReference>
<dbReference type="EMBL" id="LN483078">
    <property type="protein sequence ID" value="CEA05686.1"/>
    <property type="molecule type" value="Genomic_DNA"/>
</dbReference>
<organism evidence="8">
    <name type="scientific">Metalysinibacillus saudimassiliensis</name>
    <dbReference type="NCBI Taxonomy" id="1461583"/>
    <lineage>
        <taxon>Bacteria</taxon>
        <taxon>Bacillati</taxon>
        <taxon>Bacillota</taxon>
        <taxon>Bacilli</taxon>
        <taxon>Bacillales</taxon>
        <taxon>Caryophanaceae</taxon>
        <taxon>Metalysinibacillus</taxon>
    </lineage>
</organism>
<keyword evidence="3" id="KW-0479">Metal-binding</keyword>
<protein>
    <submittedName>
        <fullName evidence="8">Putative peptidase</fullName>
    </submittedName>
</protein>
<dbReference type="InterPro" id="IPR000587">
    <property type="entry name" value="Creatinase_N"/>
</dbReference>
<comment type="cofactor">
    <cofactor evidence="1">
        <name>Mn(2+)</name>
        <dbReference type="ChEBI" id="CHEBI:29035"/>
    </cofactor>
</comment>
<evidence type="ECO:0000256" key="4">
    <source>
        <dbReference type="ARBA" id="ARBA00022801"/>
    </source>
</evidence>
<dbReference type="CDD" id="cd01092">
    <property type="entry name" value="APP-like"/>
    <property type="match status" value="1"/>
</dbReference>